<comment type="caution">
    <text evidence="1">The sequence shown here is derived from an EMBL/GenBank/DDBJ whole genome shotgun (WGS) entry which is preliminary data.</text>
</comment>
<feature type="non-terminal residue" evidence="1">
    <location>
        <position position="1"/>
    </location>
</feature>
<dbReference type="AlphaFoldDB" id="A0A5J4U5P0"/>
<reference evidence="1 2" key="1">
    <citation type="submission" date="2019-03" db="EMBL/GenBank/DDBJ databases">
        <title>Single cell metagenomics reveals metabolic interactions within the superorganism composed of flagellate Streblomastix strix and complex community of Bacteroidetes bacteria on its surface.</title>
        <authorList>
            <person name="Treitli S.C."/>
            <person name="Kolisko M."/>
            <person name="Husnik F."/>
            <person name="Keeling P."/>
            <person name="Hampl V."/>
        </authorList>
    </citation>
    <scope>NUCLEOTIDE SEQUENCE [LARGE SCALE GENOMIC DNA]</scope>
    <source>
        <strain evidence="1">ST1C</strain>
    </source>
</reference>
<gene>
    <name evidence="1" type="ORF">EZS28_038297</name>
</gene>
<sequence>VMIVIPVSPYLTSGPPKIRIPTRGEMEIRREFPRELKDRTSGMMLMVGWSAWNDNAEIRTLPCQSLISLKQRIIEKEMLSTSCIDQYVEEISE</sequence>
<dbReference type="Proteomes" id="UP000324800">
    <property type="component" value="Unassembled WGS sequence"/>
</dbReference>
<evidence type="ECO:0000313" key="1">
    <source>
        <dbReference type="EMBL" id="KAA6366176.1"/>
    </source>
</evidence>
<organism evidence="1 2">
    <name type="scientific">Streblomastix strix</name>
    <dbReference type="NCBI Taxonomy" id="222440"/>
    <lineage>
        <taxon>Eukaryota</taxon>
        <taxon>Metamonada</taxon>
        <taxon>Preaxostyla</taxon>
        <taxon>Oxymonadida</taxon>
        <taxon>Streblomastigidae</taxon>
        <taxon>Streblomastix</taxon>
    </lineage>
</organism>
<proteinExistence type="predicted"/>
<evidence type="ECO:0000313" key="2">
    <source>
        <dbReference type="Proteomes" id="UP000324800"/>
    </source>
</evidence>
<name>A0A5J4U5P0_9EUKA</name>
<dbReference type="EMBL" id="SNRW01019664">
    <property type="protein sequence ID" value="KAA6366176.1"/>
    <property type="molecule type" value="Genomic_DNA"/>
</dbReference>
<accession>A0A5J4U5P0</accession>
<protein>
    <submittedName>
        <fullName evidence="1">Uncharacterized protein</fullName>
    </submittedName>
</protein>